<comment type="caution">
    <text evidence="1">The sequence shown here is derived from an EMBL/GenBank/DDBJ whole genome shotgun (WGS) entry which is preliminary data.</text>
</comment>
<evidence type="ECO:0000313" key="2">
    <source>
        <dbReference type="Proteomes" id="UP000070284"/>
    </source>
</evidence>
<evidence type="ECO:0000313" key="1">
    <source>
        <dbReference type="EMBL" id="KXA93322.1"/>
    </source>
</evidence>
<organism evidence="1 2">
    <name type="scientific">candidate division MSBL1 archaeon SCGC-AAA259E19</name>
    <dbReference type="NCBI Taxonomy" id="1698264"/>
    <lineage>
        <taxon>Archaea</taxon>
        <taxon>Methanobacteriati</taxon>
        <taxon>Methanobacteriota</taxon>
        <taxon>candidate division MSBL1</taxon>
    </lineage>
</organism>
<accession>A0A133UGG9</accession>
<proteinExistence type="predicted"/>
<name>A0A133UGG9_9EURY</name>
<sequence>MTTIRKFIEDLRENPGFLLIDMGSRIVEVRGEEGELVLHNEKGETIRETDEEETNQLMKVFDS</sequence>
<dbReference type="AlphaFoldDB" id="A0A133UGG9"/>
<dbReference type="EMBL" id="LHXO01000113">
    <property type="protein sequence ID" value="KXA93322.1"/>
    <property type="molecule type" value="Genomic_DNA"/>
</dbReference>
<gene>
    <name evidence="1" type="ORF">AKJ65_06425</name>
</gene>
<keyword evidence="2" id="KW-1185">Reference proteome</keyword>
<dbReference type="Proteomes" id="UP000070284">
    <property type="component" value="Unassembled WGS sequence"/>
</dbReference>
<protein>
    <submittedName>
        <fullName evidence="1">Uncharacterized protein</fullName>
    </submittedName>
</protein>
<reference evidence="1 2" key="1">
    <citation type="journal article" date="2016" name="Sci. Rep.">
        <title>Metabolic traits of an uncultured archaeal lineage -MSBL1- from brine pools of the Red Sea.</title>
        <authorList>
            <person name="Mwirichia R."/>
            <person name="Alam I."/>
            <person name="Rashid M."/>
            <person name="Vinu M."/>
            <person name="Ba-Alawi W."/>
            <person name="Anthony Kamau A."/>
            <person name="Kamanda Ngugi D."/>
            <person name="Goker M."/>
            <person name="Klenk H.P."/>
            <person name="Bajic V."/>
            <person name="Stingl U."/>
        </authorList>
    </citation>
    <scope>NUCLEOTIDE SEQUENCE [LARGE SCALE GENOMIC DNA]</scope>
    <source>
        <strain evidence="1">SCGC-AAA259E19</strain>
    </source>
</reference>